<evidence type="ECO:0000256" key="3">
    <source>
        <dbReference type="ARBA" id="ARBA00022777"/>
    </source>
</evidence>
<protein>
    <submittedName>
        <fullName evidence="6">Diacylglycerol kinase</fullName>
    </submittedName>
</protein>
<dbReference type="AlphaFoldDB" id="A0A4Y3J3E8"/>
<sequence>MFLYTIFRMNPSKIIKMRTLKPLSIIYNQKSGFHASKHEDMYEQLMTVFTEFGFEIQVFELAEDVSFDNLMSQVIHRHSQNTNSGVVVAAGGDGTLNAVASKLRHTHIPMGILPLGTFNYVAKVLDIPLDLLEAAEVIATGTPRSVHIATINDHVYLNNASLGLYPLFIKKRELYNKYLGRLPLHAYTSALDVLLRENKSMKLSVTVDGKKYPVKTPLIFFGNNQLQLCDMKLRIAECAAQGQVAGVVITKSDRLSLLNMLWQWIQGKVEETHDVYSFCADHVVVDCAKRSKLTVALDGEILEMKAPLNFSVEKNALNIMVPNVVTSL</sequence>
<evidence type="ECO:0000259" key="5">
    <source>
        <dbReference type="PROSITE" id="PS50146"/>
    </source>
</evidence>
<dbReference type="Pfam" id="PF00781">
    <property type="entry name" value="DAGK_cat"/>
    <property type="match status" value="1"/>
</dbReference>
<dbReference type="SMART" id="SM00046">
    <property type="entry name" value="DAGKc"/>
    <property type="match status" value="1"/>
</dbReference>
<dbReference type="Gene3D" id="3.40.50.10330">
    <property type="entry name" value="Probable inorganic polyphosphate/atp-NAD kinase, domain 1"/>
    <property type="match status" value="1"/>
</dbReference>
<evidence type="ECO:0000256" key="1">
    <source>
        <dbReference type="ARBA" id="ARBA00022679"/>
    </source>
</evidence>
<dbReference type="Pfam" id="PF19279">
    <property type="entry name" value="YegS_C"/>
    <property type="match status" value="1"/>
</dbReference>
<organism evidence="6 7">
    <name type="scientific">Acinetobacter pittii</name>
    <name type="common">Acinetobacter genomosp. 3</name>
    <dbReference type="NCBI Taxonomy" id="48296"/>
    <lineage>
        <taxon>Bacteria</taxon>
        <taxon>Pseudomonadati</taxon>
        <taxon>Pseudomonadota</taxon>
        <taxon>Gammaproteobacteria</taxon>
        <taxon>Moraxellales</taxon>
        <taxon>Moraxellaceae</taxon>
        <taxon>Acinetobacter</taxon>
        <taxon>Acinetobacter calcoaceticus/baumannii complex</taxon>
    </lineage>
</organism>
<gene>
    <name evidence="6" type="ORF">PA3_00300</name>
</gene>
<dbReference type="GO" id="GO:0016301">
    <property type="term" value="F:kinase activity"/>
    <property type="evidence" value="ECO:0007669"/>
    <property type="project" value="UniProtKB-KW"/>
</dbReference>
<dbReference type="InterPro" id="IPR017438">
    <property type="entry name" value="ATP-NAD_kinase_N"/>
</dbReference>
<dbReference type="InterPro" id="IPR050187">
    <property type="entry name" value="Lipid_Phosphate_FormReg"/>
</dbReference>
<reference evidence="6 7" key="1">
    <citation type="submission" date="2019-06" db="EMBL/GenBank/DDBJ databases">
        <title>Whole genome shotgun sequence of Acinetobacter pittii NBRC 110514.</title>
        <authorList>
            <person name="Hosoyama A."/>
            <person name="Uohara A."/>
            <person name="Ohji S."/>
            <person name="Ichikawa N."/>
        </authorList>
    </citation>
    <scope>NUCLEOTIDE SEQUENCE [LARGE SCALE GENOMIC DNA]</scope>
    <source>
        <strain evidence="6 7">NBRC 110514</strain>
    </source>
</reference>
<dbReference type="PANTHER" id="PTHR12358">
    <property type="entry name" value="SPHINGOSINE KINASE"/>
    <property type="match status" value="1"/>
</dbReference>
<evidence type="ECO:0000256" key="2">
    <source>
        <dbReference type="ARBA" id="ARBA00022741"/>
    </source>
</evidence>
<dbReference type="Proteomes" id="UP000317717">
    <property type="component" value="Unassembled WGS sequence"/>
</dbReference>
<dbReference type="InterPro" id="IPR016064">
    <property type="entry name" value="NAD/diacylglycerol_kinase_sf"/>
</dbReference>
<dbReference type="Gene3D" id="2.60.200.40">
    <property type="match status" value="1"/>
</dbReference>
<evidence type="ECO:0000313" key="6">
    <source>
        <dbReference type="EMBL" id="GEA65872.1"/>
    </source>
</evidence>
<dbReference type="PANTHER" id="PTHR12358:SF54">
    <property type="entry name" value="SPHINGOSINE KINASE RELATED PROTEIN"/>
    <property type="match status" value="1"/>
</dbReference>
<keyword evidence="2" id="KW-0547">Nucleotide-binding</keyword>
<evidence type="ECO:0000256" key="4">
    <source>
        <dbReference type="ARBA" id="ARBA00022840"/>
    </source>
</evidence>
<evidence type="ECO:0000313" key="7">
    <source>
        <dbReference type="Proteomes" id="UP000317717"/>
    </source>
</evidence>
<name>A0A4Y3J3E8_ACIPI</name>
<dbReference type="PROSITE" id="PS50146">
    <property type="entry name" value="DAGK"/>
    <property type="match status" value="1"/>
</dbReference>
<keyword evidence="3 6" id="KW-0418">Kinase</keyword>
<comment type="caution">
    <text evidence="6">The sequence shown here is derived from an EMBL/GenBank/DDBJ whole genome shotgun (WGS) entry which is preliminary data.</text>
</comment>
<keyword evidence="4" id="KW-0067">ATP-binding</keyword>
<dbReference type="InterPro" id="IPR001206">
    <property type="entry name" value="Diacylglycerol_kinase_cat_dom"/>
</dbReference>
<dbReference type="GO" id="GO:0005524">
    <property type="term" value="F:ATP binding"/>
    <property type="evidence" value="ECO:0007669"/>
    <property type="project" value="UniProtKB-KW"/>
</dbReference>
<proteinExistence type="predicted"/>
<dbReference type="SUPFAM" id="SSF111331">
    <property type="entry name" value="NAD kinase/diacylglycerol kinase-like"/>
    <property type="match status" value="1"/>
</dbReference>
<dbReference type="InterPro" id="IPR045540">
    <property type="entry name" value="YegS/DAGK_C"/>
</dbReference>
<feature type="domain" description="DAGKc" evidence="5">
    <location>
        <begin position="18"/>
        <end position="154"/>
    </location>
</feature>
<dbReference type="EMBL" id="BJLJ01000001">
    <property type="protein sequence ID" value="GEA65872.1"/>
    <property type="molecule type" value="Genomic_DNA"/>
</dbReference>
<accession>A0A4Y3J3E8</accession>
<keyword evidence="1" id="KW-0808">Transferase</keyword>